<name>A0A4S4LVB2_9AGAM</name>
<evidence type="ECO:0000256" key="2">
    <source>
        <dbReference type="SAM" id="MobiDB-lite"/>
    </source>
</evidence>
<comment type="caution">
    <text evidence="3">The sequence shown here is derived from an EMBL/GenBank/DDBJ whole genome shotgun (WGS) entry which is preliminary data.</text>
</comment>
<feature type="coiled-coil region" evidence="1">
    <location>
        <begin position="64"/>
        <end position="172"/>
    </location>
</feature>
<keyword evidence="1" id="KW-0175">Coiled coil</keyword>
<keyword evidence="4" id="KW-1185">Reference proteome</keyword>
<evidence type="ECO:0000256" key="1">
    <source>
        <dbReference type="SAM" id="Coils"/>
    </source>
</evidence>
<protein>
    <submittedName>
        <fullName evidence="3">Uncharacterized protein</fullName>
    </submittedName>
</protein>
<reference evidence="3 4" key="1">
    <citation type="submission" date="2019-02" db="EMBL/GenBank/DDBJ databases">
        <title>Genome sequencing of the rare red list fungi Bondarzewia mesenterica.</title>
        <authorList>
            <person name="Buettner E."/>
            <person name="Kellner H."/>
        </authorList>
    </citation>
    <scope>NUCLEOTIDE SEQUENCE [LARGE SCALE GENOMIC DNA]</scope>
    <source>
        <strain evidence="3 4">DSM 108281</strain>
    </source>
</reference>
<gene>
    <name evidence="3" type="ORF">EW146_g4776</name>
</gene>
<dbReference type="Proteomes" id="UP000310158">
    <property type="component" value="Unassembled WGS sequence"/>
</dbReference>
<feature type="coiled-coil region" evidence="1">
    <location>
        <begin position="354"/>
        <end position="481"/>
    </location>
</feature>
<sequence length="715" mass="80785">MPQTSSGLVGANNTPSTSAGIMQTLRTDASHVHPSIEVHKPNRHSRKSSWERQRSLTRRDVALAIRLQDEVQSLQDENKALKSHVDKAQRQFHAEQIANRDQRRTNRVLERKIQLLRGKMHSLREGSGAQKRALEEELEELRVREGGLVRANGSMELEVLEARRERDALSEDIFAYKARIAELEHGEALRSSMVGGSSICYVDSEDQDPEEDLLLESIIGELEKVAAALDYMSQQEESDEEVEGESQELQAPFSKIHFNDLIMVDEGIQTIPAEALNHIELELRQRCHELEVTGEENVHRLHEYQTQESILLSLVDESRRWANSVEEGYDELLSCKDLFLHDLQEKNSELCFIHKESRARIEELEAELQDSQDKLLLDDDFFEMMEVRERLEGAERNAVLSTNRIVQLEAETSDTREKLIEAGVVAHQLRRECKFLTERVEELEAEAGEMLILLDSADSLVVHLRQELQNALLEAREMRNAGGNIDMPTIDEEEEWGEKEFAEADTLPSDEGSIDTLIADFGGAYHRVVINVGKVLDTDSPDFEFEEFTVPANEDEATEAADFWSISPSTPVEALEALRNDMILEWECKTPGASRVCKHGVEEPLHAKSQVLEDENEPTDGPFQVAWQEFDMDGSDVMEDESQVDELENLPSPDSPSIYALLSKAVASTDAGFIGHLPDDILPSWDSDGDVAPPFSMPSHYWPNDRPPSYSSHSS</sequence>
<feature type="region of interest" description="Disordered" evidence="2">
    <location>
        <begin position="680"/>
        <end position="715"/>
    </location>
</feature>
<evidence type="ECO:0000313" key="3">
    <source>
        <dbReference type="EMBL" id="THH15738.1"/>
    </source>
</evidence>
<proteinExistence type="predicted"/>
<dbReference type="OrthoDB" id="3230958at2759"/>
<accession>A0A4S4LVB2</accession>
<evidence type="ECO:0000313" key="4">
    <source>
        <dbReference type="Proteomes" id="UP000310158"/>
    </source>
</evidence>
<organism evidence="3 4">
    <name type="scientific">Bondarzewia mesenterica</name>
    <dbReference type="NCBI Taxonomy" id="1095465"/>
    <lineage>
        <taxon>Eukaryota</taxon>
        <taxon>Fungi</taxon>
        <taxon>Dikarya</taxon>
        <taxon>Basidiomycota</taxon>
        <taxon>Agaricomycotina</taxon>
        <taxon>Agaricomycetes</taxon>
        <taxon>Russulales</taxon>
        <taxon>Bondarzewiaceae</taxon>
        <taxon>Bondarzewia</taxon>
    </lineage>
</organism>
<dbReference type="EMBL" id="SGPL01000193">
    <property type="protein sequence ID" value="THH15738.1"/>
    <property type="molecule type" value="Genomic_DNA"/>
</dbReference>
<dbReference type="AlphaFoldDB" id="A0A4S4LVB2"/>